<organism evidence="1">
    <name type="scientific">Pectobacterium carotovorum</name>
    <name type="common">Erwinia carotovora</name>
    <dbReference type="NCBI Taxonomy" id="554"/>
    <lineage>
        <taxon>Bacteria</taxon>
        <taxon>Pseudomonadati</taxon>
        <taxon>Pseudomonadota</taxon>
        <taxon>Gammaproteobacteria</taxon>
        <taxon>Enterobacterales</taxon>
        <taxon>Pectobacteriaceae</taxon>
        <taxon>Pectobacterium</taxon>
    </lineage>
</organism>
<keyword evidence="1" id="KW-0614">Plasmid</keyword>
<dbReference type="EMBL" id="KT351733">
    <property type="protein sequence ID" value="ALG88436.1"/>
    <property type="molecule type" value="Genomic_DNA"/>
</dbReference>
<name>A0A0N9NLG6_PECCA</name>
<reference evidence="1" key="1">
    <citation type="journal article" date="2015" name="Environ. Microbiol.">
        <title>Plasmids from the gut microbiome of cabbage root fly larvae encode SaxA that catalyses the conversion of the plant toxin 2-phenylethyl isothiocyanate.</title>
        <authorList>
            <person name="Welte C.U."/>
            <person name="de Graaf R.M."/>
            <person name="van den Bosch T.J."/>
            <person name="Op den Camp H.J."/>
            <person name="van Dam N.M."/>
            <person name="Jetten M.S."/>
        </authorList>
    </citation>
    <scope>NUCLEOTIDE SEQUENCE</scope>
    <source>
        <plasmid evidence="1">Drgb2</plasmid>
    </source>
</reference>
<proteinExistence type="predicted"/>
<sequence length="80" mass="9261">MSIFSKIKEVENKHSIKIHEGENFKQALYNGHISDTDDYIIDKIELATKHYPNLDLALSTYESDNSSPRQFCYTIVIPIE</sequence>
<reference evidence="1" key="2">
    <citation type="submission" date="2015-07" db="EMBL/GenBank/DDBJ databases">
        <authorList>
            <person name="Welte C."/>
            <person name="de Graaf R."/>
            <person name="van den Bosch T.J.M."/>
            <person name="Op den Camp H."/>
            <person name="van Dam N."/>
            <person name="Jetten M."/>
        </authorList>
    </citation>
    <scope>NUCLEOTIDE SEQUENCE</scope>
    <source>
        <plasmid evidence="1">Drgb2</plasmid>
    </source>
</reference>
<accession>A0A0N9NLG6</accession>
<dbReference type="AlphaFoldDB" id="A0A0N9NLG6"/>
<geneLocation type="plasmid" evidence="1">
    <name>Drgb2</name>
</geneLocation>
<evidence type="ECO:0000313" key="1">
    <source>
        <dbReference type="EMBL" id="ALG88436.1"/>
    </source>
</evidence>
<protein>
    <submittedName>
        <fullName evidence="1">Uncharacterized protein</fullName>
    </submittedName>
</protein>
<dbReference type="RefSeq" id="WP_109912994.1">
    <property type="nucleotide sequence ID" value="NZ_KT351733.1"/>
</dbReference>